<protein>
    <submittedName>
        <fullName evidence="2">Uncharacterized protein</fullName>
    </submittedName>
</protein>
<keyword evidence="3" id="KW-1185">Reference proteome</keyword>
<dbReference type="Proteomes" id="UP000632138">
    <property type="component" value="Unassembled WGS sequence"/>
</dbReference>
<gene>
    <name evidence="2" type="ORF">JIG36_41060</name>
</gene>
<sequence length="267" mass="27378">MTTPRLIAAVLAALTLLVFSNGLPWVFVAVCLAALAGIGELWLRALSGEVMPPVTRIGLAAASGLVSLPFVAITLHALGILIRARSIAIGLAVLVGVLGAVVLLRERRSGSPADPRLPRMIGAVAIPGLLTLVVGFLALSAYGRLPHPPQPGYTSLALAGWAADINQPVAIGARGVHVPLRVSSAGRPGATEPLRVRVGPRLVSGRPMAVAADATRSVEVFVPAPPDHCLHRIEISLGATSTVFYGRGPVARVSTGRVSTGPGQTGC</sequence>
<evidence type="ECO:0000313" key="3">
    <source>
        <dbReference type="Proteomes" id="UP000632138"/>
    </source>
</evidence>
<accession>A0ABS2AQ58</accession>
<keyword evidence="1" id="KW-1133">Transmembrane helix</keyword>
<name>A0ABS2AQ58_9ACTN</name>
<keyword evidence="1" id="KW-0472">Membrane</keyword>
<dbReference type="RefSeq" id="WP_203382014.1">
    <property type="nucleotide sequence ID" value="NZ_JAENHP010000022.1"/>
</dbReference>
<keyword evidence="1" id="KW-0812">Transmembrane</keyword>
<feature type="transmembrane region" description="Helical" evidence="1">
    <location>
        <begin position="117"/>
        <end position="139"/>
    </location>
</feature>
<feature type="transmembrane region" description="Helical" evidence="1">
    <location>
        <begin position="57"/>
        <end position="80"/>
    </location>
</feature>
<dbReference type="EMBL" id="JAENHP010000022">
    <property type="protein sequence ID" value="MBM2621910.1"/>
    <property type="molecule type" value="Genomic_DNA"/>
</dbReference>
<evidence type="ECO:0000313" key="2">
    <source>
        <dbReference type="EMBL" id="MBM2621910.1"/>
    </source>
</evidence>
<organism evidence="2 3">
    <name type="scientific">Paractinoplanes ovalisporus</name>
    <dbReference type="NCBI Taxonomy" id="2810368"/>
    <lineage>
        <taxon>Bacteria</taxon>
        <taxon>Bacillati</taxon>
        <taxon>Actinomycetota</taxon>
        <taxon>Actinomycetes</taxon>
        <taxon>Micromonosporales</taxon>
        <taxon>Micromonosporaceae</taxon>
        <taxon>Paractinoplanes</taxon>
    </lineage>
</organism>
<evidence type="ECO:0000256" key="1">
    <source>
        <dbReference type="SAM" id="Phobius"/>
    </source>
</evidence>
<reference evidence="2 3" key="1">
    <citation type="submission" date="2021-01" db="EMBL/GenBank/DDBJ databases">
        <title>Actinoplanes sp. nov. LDG1-06 isolated from lichen.</title>
        <authorList>
            <person name="Saeng-In P."/>
            <person name="Phongsopitanun W."/>
            <person name="Kanchanasin P."/>
            <person name="Yuki M."/>
            <person name="Kudo T."/>
            <person name="Ohkuma M."/>
            <person name="Tanasupawat S."/>
        </authorList>
    </citation>
    <scope>NUCLEOTIDE SEQUENCE [LARGE SCALE GENOMIC DNA]</scope>
    <source>
        <strain evidence="2 3">LDG1-06</strain>
    </source>
</reference>
<comment type="caution">
    <text evidence="2">The sequence shown here is derived from an EMBL/GenBank/DDBJ whole genome shotgun (WGS) entry which is preliminary data.</text>
</comment>
<proteinExistence type="predicted"/>
<feature type="transmembrane region" description="Helical" evidence="1">
    <location>
        <begin position="87"/>
        <end position="105"/>
    </location>
</feature>